<feature type="compositionally biased region" description="Acidic residues" evidence="14">
    <location>
        <begin position="244"/>
        <end position="254"/>
    </location>
</feature>
<evidence type="ECO:0000256" key="14">
    <source>
        <dbReference type="SAM" id="MobiDB-lite"/>
    </source>
</evidence>
<dbReference type="PANTHER" id="PTHR10763">
    <property type="entry name" value="CELL DIVISION CONTROL PROTEIN 6-RELATED"/>
    <property type="match status" value="1"/>
</dbReference>
<dbReference type="InterPro" id="IPR001025">
    <property type="entry name" value="BAH_dom"/>
</dbReference>
<dbReference type="Pfam" id="PF01426">
    <property type="entry name" value="BAH"/>
    <property type="match status" value="1"/>
</dbReference>
<comment type="caution">
    <text evidence="16">The sequence shown here is derived from an EMBL/GenBank/DDBJ whole genome shotgun (WGS) entry which is preliminary data.</text>
</comment>
<organism evidence="16 17">
    <name type="scientific">Candida oxycetoniae</name>
    <dbReference type="NCBI Taxonomy" id="497107"/>
    <lineage>
        <taxon>Eukaryota</taxon>
        <taxon>Fungi</taxon>
        <taxon>Dikarya</taxon>
        <taxon>Ascomycota</taxon>
        <taxon>Saccharomycotina</taxon>
        <taxon>Pichiomycetes</taxon>
        <taxon>Debaryomycetaceae</taxon>
        <taxon>Candida/Lodderomyces clade</taxon>
        <taxon>Candida</taxon>
    </lineage>
</organism>
<dbReference type="GO" id="GO:0005524">
    <property type="term" value="F:ATP binding"/>
    <property type="evidence" value="ECO:0007669"/>
    <property type="project" value="UniProtKB-KW"/>
</dbReference>
<dbReference type="Gene3D" id="3.40.50.300">
    <property type="entry name" value="P-loop containing nucleotide triphosphate hydrolases"/>
    <property type="match status" value="1"/>
</dbReference>
<dbReference type="GO" id="GO:0033314">
    <property type="term" value="P:mitotic DNA replication checkpoint signaling"/>
    <property type="evidence" value="ECO:0007669"/>
    <property type="project" value="TreeGrafter"/>
</dbReference>
<dbReference type="Pfam" id="PF00004">
    <property type="entry name" value="AAA"/>
    <property type="match status" value="1"/>
</dbReference>
<evidence type="ECO:0000256" key="10">
    <source>
        <dbReference type="ARBA" id="ARBA00023242"/>
    </source>
</evidence>
<feature type="compositionally biased region" description="Polar residues" evidence="14">
    <location>
        <begin position="295"/>
        <end position="312"/>
    </location>
</feature>
<feature type="region of interest" description="Disordered" evidence="14">
    <location>
        <begin position="227"/>
        <end position="254"/>
    </location>
</feature>
<dbReference type="Pfam" id="PF17872">
    <property type="entry name" value="AAA_lid_10"/>
    <property type="match status" value="1"/>
</dbReference>
<dbReference type="InterPro" id="IPR041083">
    <property type="entry name" value="AAA_lid_10"/>
</dbReference>
<gene>
    <name evidence="16" type="ORF">KGF56_002548</name>
</gene>
<keyword evidence="6 13" id="KW-0547">Nucleotide-binding</keyword>
<dbReference type="CDD" id="cd00009">
    <property type="entry name" value="AAA"/>
    <property type="match status" value="1"/>
</dbReference>
<dbReference type="GO" id="GO:0005664">
    <property type="term" value="C:nuclear origin of replication recognition complex"/>
    <property type="evidence" value="ECO:0007669"/>
    <property type="project" value="TreeGrafter"/>
</dbReference>
<evidence type="ECO:0000256" key="6">
    <source>
        <dbReference type="ARBA" id="ARBA00022741"/>
    </source>
</evidence>
<feature type="region of interest" description="Disordered" evidence="14">
    <location>
        <begin position="1"/>
        <end position="67"/>
    </location>
</feature>
<feature type="region of interest" description="Disordered" evidence="14">
    <location>
        <begin position="288"/>
        <end position="326"/>
    </location>
</feature>
<dbReference type="GO" id="GO:0003682">
    <property type="term" value="F:chromatin binding"/>
    <property type="evidence" value="ECO:0007669"/>
    <property type="project" value="InterPro"/>
</dbReference>
<feature type="domain" description="BAH" evidence="15">
    <location>
        <begin position="77"/>
        <end position="192"/>
    </location>
</feature>
<evidence type="ECO:0000259" key="15">
    <source>
        <dbReference type="PROSITE" id="PS51038"/>
    </source>
</evidence>
<dbReference type="GO" id="GO:0006270">
    <property type="term" value="P:DNA replication initiation"/>
    <property type="evidence" value="ECO:0007669"/>
    <property type="project" value="TreeGrafter"/>
</dbReference>
<keyword evidence="10 13" id="KW-0539">Nucleus</keyword>
<keyword evidence="8" id="KW-0460">Magnesium</keyword>
<dbReference type="Pfam" id="PF21312">
    <property type="entry name" value="WHD_ORC1"/>
    <property type="match status" value="1"/>
</dbReference>
<evidence type="ECO:0000256" key="7">
    <source>
        <dbReference type="ARBA" id="ARBA00022840"/>
    </source>
</evidence>
<dbReference type="GO" id="GO:0003688">
    <property type="term" value="F:DNA replication origin binding"/>
    <property type="evidence" value="ECO:0007669"/>
    <property type="project" value="UniProtKB-ARBA"/>
</dbReference>
<evidence type="ECO:0000256" key="9">
    <source>
        <dbReference type="ARBA" id="ARBA00023125"/>
    </source>
</evidence>
<reference evidence="16" key="1">
    <citation type="journal article" date="2022" name="DNA Res.">
        <title>Genome analysis of five recently described species of the CUG-Ser clade uncovers Candida theae as a new hybrid lineage with pathogenic potential in the Candida parapsilosis species complex.</title>
        <authorList>
            <person name="Mixao V."/>
            <person name="Del Olmo V."/>
            <person name="Hegedusova E."/>
            <person name="Saus E."/>
            <person name="Pryszcz L."/>
            <person name="Cillingova A."/>
            <person name="Nosek J."/>
            <person name="Gabaldon T."/>
        </authorList>
    </citation>
    <scope>NUCLEOTIDE SEQUENCE</scope>
    <source>
        <strain evidence="16">CBS 10844</strain>
    </source>
</reference>
<evidence type="ECO:0000256" key="5">
    <source>
        <dbReference type="ARBA" id="ARBA00022723"/>
    </source>
</evidence>
<dbReference type="SUPFAM" id="SSF82061">
    <property type="entry name" value="BAH domain"/>
    <property type="match status" value="1"/>
</dbReference>
<dbReference type="SUPFAM" id="SSF52540">
    <property type="entry name" value="P-loop containing nucleoside triphosphate hydrolases"/>
    <property type="match status" value="1"/>
</dbReference>
<comment type="subcellular location">
    <subcellularLocation>
        <location evidence="1 13">Nucleus</location>
    </subcellularLocation>
</comment>
<dbReference type="GO" id="GO:0046872">
    <property type="term" value="F:metal ion binding"/>
    <property type="evidence" value="ECO:0007669"/>
    <property type="project" value="UniProtKB-KW"/>
</dbReference>
<comment type="function">
    <text evidence="13">Component of the origin recognition complex (ORC) that binds origins of replication. DNA-binding is ATP-dependent, however specific DNA sequences that define origins of replication have not been identified so far. ORC is required to assemble the pre-replication complex necessary to initiate DNA replication.</text>
</comment>
<dbReference type="InterPro" id="IPR003959">
    <property type="entry name" value="ATPase_AAA_core"/>
</dbReference>
<dbReference type="Gene3D" id="2.30.30.490">
    <property type="match status" value="1"/>
</dbReference>
<dbReference type="FunFam" id="3.40.50.300:FF:000199">
    <property type="entry name" value="Origin recognition complex subunit 1"/>
    <property type="match status" value="1"/>
</dbReference>
<evidence type="ECO:0000256" key="2">
    <source>
        <dbReference type="ARBA" id="ARBA00008398"/>
    </source>
</evidence>
<comment type="function">
    <text evidence="11">Component of the origin recognition complex (ORC) that binds origins of replication. It has a role in both chromosomal replication and mating type transcriptional silencing. Binds to the ARS consensus sequence (ACS) of origins of replication in an ATP-dependent manner.</text>
</comment>
<dbReference type="InterPro" id="IPR027417">
    <property type="entry name" value="P-loop_NTPase"/>
</dbReference>
<name>A0AAI9WXT6_9ASCO</name>
<dbReference type="CDD" id="cd18139">
    <property type="entry name" value="HLD_clamp_RarA"/>
    <property type="match status" value="1"/>
</dbReference>
<dbReference type="Gene3D" id="1.10.8.60">
    <property type="match status" value="1"/>
</dbReference>
<evidence type="ECO:0000313" key="17">
    <source>
        <dbReference type="Proteomes" id="UP001202479"/>
    </source>
</evidence>
<dbReference type="PROSITE" id="PS51038">
    <property type="entry name" value="BAH"/>
    <property type="match status" value="1"/>
</dbReference>
<feature type="compositionally biased region" description="Basic residues" evidence="14">
    <location>
        <begin position="51"/>
        <end position="62"/>
    </location>
</feature>
<dbReference type="RefSeq" id="XP_049180397.1">
    <property type="nucleotide sequence ID" value="XM_049323789.1"/>
</dbReference>
<dbReference type="InterPro" id="IPR003593">
    <property type="entry name" value="AAA+_ATPase"/>
</dbReference>
<keyword evidence="5" id="KW-0479">Metal-binding</keyword>
<dbReference type="AlphaFoldDB" id="A0AAI9WXT6"/>
<dbReference type="InterPro" id="IPR043151">
    <property type="entry name" value="BAH_sf"/>
</dbReference>
<dbReference type="GO" id="GO:0016887">
    <property type="term" value="F:ATP hydrolysis activity"/>
    <property type="evidence" value="ECO:0007669"/>
    <property type="project" value="InterPro"/>
</dbReference>
<dbReference type="EMBL" id="JAHUZD010000090">
    <property type="protein sequence ID" value="KAI3404652.2"/>
    <property type="molecule type" value="Genomic_DNA"/>
</dbReference>
<comment type="subunit">
    <text evidence="12 13">ORC is composed of six subunits.</text>
</comment>
<comment type="similarity">
    <text evidence="2 13">Belongs to the ORC1 family.</text>
</comment>
<accession>A0AAI9WXT6</accession>
<keyword evidence="9 13" id="KW-0238">DNA-binding</keyword>
<evidence type="ECO:0000256" key="4">
    <source>
        <dbReference type="ARBA" id="ARBA00022705"/>
    </source>
</evidence>
<keyword evidence="4 13" id="KW-0235">DNA replication</keyword>
<evidence type="ECO:0000256" key="1">
    <source>
        <dbReference type="ARBA" id="ARBA00004123"/>
    </source>
</evidence>
<dbReference type="InterPro" id="IPR050311">
    <property type="entry name" value="ORC1/CDC6"/>
</dbReference>
<evidence type="ECO:0000256" key="12">
    <source>
        <dbReference type="ARBA" id="ARBA00062293"/>
    </source>
</evidence>
<proteinExistence type="inferred from homology"/>
<evidence type="ECO:0000256" key="11">
    <source>
        <dbReference type="ARBA" id="ARBA00053599"/>
    </source>
</evidence>
<sequence length="796" mass="90384">MSKKSNGWDYIFGSDLGQRQVNDNDNEEDEQQQQQQQRQRQREEEGEKQEKHQHRRSSRRKTDKSNQIILRRQSDQFEVKVSDTILVNYENETLSALVRDIRFGASEIPEVFVLWFSNKEEVEDTSSVEILENEIFLTPYLGEVKLNDIIADVKVLSEQEFKEIVIDESNSRKTFMCRRATNEKDKFSKIFDYNDIIKLLLSNPDRFVGLLKEMLLKRDNKENSCLAVKKKPSKLENKQNLDSSSDEEASVESDDGFLIDSDEEASVESDNGFLIESDKDSDIYKEKADKGKLLSTPNKRQASAKSPSSKKTIPQPKGTPKKSRVDSKIEEVYSILTPRKRMRVATGQTPLPLLTSPTKPKDQLHDPKSEAFTELRARLHTSQRLSSLPGREDEFMSIWANLESAINEGSGCCIYVSGVPGMGKTATIKEVIRQMSELADTDTGEIGKFDFLEINGLKLLSPTVAYCMLWEQITGGDRIVDANAVILLEEYFKKEDTSRRPLVVLMDELDQIAQGKSNVMYNFFNWPTYSTSKLIVIAVANTMDLPERMLSNKVSSRMGLRRIQFKGYTFAQLGEIIKRRLDDLTKNSKYKVIVGEDAIGFASRKVASVSGDARRVLTICRRAAEIAEKQYLEEQVGQQEENSDTYQVSISHISQAINESVNSPLAQYLTALPFASKLFLSAMLRRMRRSGLAENSIGDLAEEMKNAIAMSVTSNPFRTDTSMHDLLYTNKGGVGSQIKVNLRIHNFDYILNSLVEAGIVNQQNTLSERKRLVLLNVSEEELVSVMKRDQEVSQYL</sequence>
<dbReference type="GeneID" id="73380165"/>
<evidence type="ECO:0000256" key="3">
    <source>
        <dbReference type="ARBA" id="ARBA00019081"/>
    </source>
</evidence>
<evidence type="ECO:0000256" key="13">
    <source>
        <dbReference type="RuleBase" id="RU365058"/>
    </source>
</evidence>
<keyword evidence="17" id="KW-1185">Reference proteome</keyword>
<protein>
    <recommendedName>
        <fullName evidence="3 13">Origin recognition complex subunit 1</fullName>
    </recommendedName>
</protein>
<dbReference type="PANTHER" id="PTHR10763:SF23">
    <property type="entry name" value="ORIGIN RECOGNITION COMPLEX SUBUNIT 1"/>
    <property type="match status" value="1"/>
</dbReference>
<dbReference type="InterPro" id="IPR048867">
    <property type="entry name" value="WHD_ORC1"/>
</dbReference>
<evidence type="ECO:0000313" key="16">
    <source>
        <dbReference type="EMBL" id="KAI3404652.2"/>
    </source>
</evidence>
<evidence type="ECO:0000256" key="8">
    <source>
        <dbReference type="ARBA" id="ARBA00022842"/>
    </source>
</evidence>
<dbReference type="Proteomes" id="UP001202479">
    <property type="component" value="Unassembled WGS sequence"/>
</dbReference>
<dbReference type="SMART" id="SM00382">
    <property type="entry name" value="AAA"/>
    <property type="match status" value="1"/>
</dbReference>
<feature type="compositionally biased region" description="Basic and acidic residues" evidence="14">
    <location>
        <begin position="40"/>
        <end position="50"/>
    </location>
</feature>
<keyword evidence="7 13" id="KW-0067">ATP-binding</keyword>
<dbReference type="FunFam" id="1.10.8.60:FF:000274">
    <property type="entry name" value="Origin recognition complex subunit 1"/>
    <property type="match status" value="1"/>
</dbReference>